<dbReference type="SUPFAM" id="SSF46689">
    <property type="entry name" value="Homeodomain-like"/>
    <property type="match status" value="1"/>
</dbReference>
<dbReference type="PROSITE" id="PS50977">
    <property type="entry name" value="HTH_TETR_2"/>
    <property type="match status" value="1"/>
</dbReference>
<proteinExistence type="predicted"/>
<evidence type="ECO:0000313" key="7">
    <source>
        <dbReference type="EMBL" id="RZU50769.1"/>
    </source>
</evidence>
<dbReference type="Proteomes" id="UP000292564">
    <property type="component" value="Unassembled WGS sequence"/>
</dbReference>
<organism evidence="7 8">
    <name type="scientific">Krasilnikovia cinnamomea</name>
    <dbReference type="NCBI Taxonomy" id="349313"/>
    <lineage>
        <taxon>Bacteria</taxon>
        <taxon>Bacillati</taxon>
        <taxon>Actinomycetota</taxon>
        <taxon>Actinomycetes</taxon>
        <taxon>Micromonosporales</taxon>
        <taxon>Micromonosporaceae</taxon>
        <taxon>Krasilnikovia</taxon>
    </lineage>
</organism>
<dbReference type="SUPFAM" id="SSF48498">
    <property type="entry name" value="Tetracyclin repressor-like, C-terminal domain"/>
    <property type="match status" value="1"/>
</dbReference>
<keyword evidence="2" id="KW-0805">Transcription regulation</keyword>
<feature type="domain" description="HTH tetR-type" evidence="6">
    <location>
        <begin position="11"/>
        <end position="71"/>
    </location>
</feature>
<evidence type="ECO:0000256" key="5">
    <source>
        <dbReference type="PROSITE-ProRule" id="PRU00335"/>
    </source>
</evidence>
<dbReference type="InterPro" id="IPR009057">
    <property type="entry name" value="Homeodomain-like_sf"/>
</dbReference>
<dbReference type="GO" id="GO:0045892">
    <property type="term" value="P:negative regulation of DNA-templated transcription"/>
    <property type="evidence" value="ECO:0007669"/>
    <property type="project" value="InterPro"/>
</dbReference>
<dbReference type="InterPro" id="IPR050109">
    <property type="entry name" value="HTH-type_TetR-like_transc_reg"/>
</dbReference>
<name>A0A4Q7ZKQ7_9ACTN</name>
<dbReference type="Pfam" id="PF00440">
    <property type="entry name" value="TetR_N"/>
    <property type="match status" value="1"/>
</dbReference>
<reference evidence="7 8" key="1">
    <citation type="submission" date="2019-02" db="EMBL/GenBank/DDBJ databases">
        <title>Sequencing the genomes of 1000 actinobacteria strains.</title>
        <authorList>
            <person name="Klenk H.-P."/>
        </authorList>
    </citation>
    <scope>NUCLEOTIDE SEQUENCE [LARGE SCALE GENOMIC DNA]</scope>
    <source>
        <strain evidence="7 8">DSM 45162</strain>
    </source>
</reference>
<feature type="DNA-binding region" description="H-T-H motif" evidence="5">
    <location>
        <begin position="34"/>
        <end position="53"/>
    </location>
</feature>
<dbReference type="InterPro" id="IPR036271">
    <property type="entry name" value="Tet_transcr_reg_TetR-rel_C_sf"/>
</dbReference>
<dbReference type="InterPro" id="IPR001647">
    <property type="entry name" value="HTH_TetR"/>
</dbReference>
<dbReference type="InterPro" id="IPR004111">
    <property type="entry name" value="Repressor_TetR_C"/>
</dbReference>
<dbReference type="PRINTS" id="PR00400">
    <property type="entry name" value="TETREPRESSOR"/>
</dbReference>
<dbReference type="PRINTS" id="PR00455">
    <property type="entry name" value="HTHTETR"/>
</dbReference>
<protein>
    <submittedName>
        <fullName evidence="7">TetR family transcriptional regulator</fullName>
    </submittedName>
</protein>
<evidence type="ECO:0000259" key="6">
    <source>
        <dbReference type="PROSITE" id="PS50977"/>
    </source>
</evidence>
<dbReference type="EMBL" id="SHKY01000001">
    <property type="protein sequence ID" value="RZU50769.1"/>
    <property type="molecule type" value="Genomic_DNA"/>
</dbReference>
<evidence type="ECO:0000256" key="3">
    <source>
        <dbReference type="ARBA" id="ARBA00023125"/>
    </source>
</evidence>
<keyword evidence="3 5" id="KW-0238">DNA-binding</keyword>
<gene>
    <name evidence="7" type="ORF">EV385_2552</name>
</gene>
<evidence type="ECO:0000256" key="2">
    <source>
        <dbReference type="ARBA" id="ARBA00023015"/>
    </source>
</evidence>
<comment type="caution">
    <text evidence="7">The sequence shown here is derived from an EMBL/GenBank/DDBJ whole genome shotgun (WGS) entry which is preliminary data.</text>
</comment>
<keyword evidence="1" id="KW-0678">Repressor</keyword>
<dbReference type="GO" id="GO:0000976">
    <property type="term" value="F:transcription cis-regulatory region binding"/>
    <property type="evidence" value="ECO:0007669"/>
    <property type="project" value="TreeGrafter"/>
</dbReference>
<dbReference type="Pfam" id="PF02909">
    <property type="entry name" value="TetR_C_1"/>
    <property type="match status" value="1"/>
</dbReference>
<sequence length="223" mass="23997">MANRRTATRPRLSRDAIVASAVSLADAEGLDAVTIRRLAQEHGVTPMAMYWHFNDKDALLDGIAEFLVGEVRLPEPGAGTWDEQLGDVLRAFLAAIEPHPAVAGLALKRILASEPGLLLAERALTLLEQGGFAPARAAQVGRYLLCAVITLVTSDPNPHNAVSAEAREEILRHKRGALEVLSPARYPHVVAAAPALVGCADRDDYFAFNIDLLVQGTRGVRRT</sequence>
<evidence type="ECO:0000256" key="4">
    <source>
        <dbReference type="ARBA" id="ARBA00023163"/>
    </source>
</evidence>
<evidence type="ECO:0000313" key="8">
    <source>
        <dbReference type="Proteomes" id="UP000292564"/>
    </source>
</evidence>
<dbReference type="PANTHER" id="PTHR30055:SF151">
    <property type="entry name" value="TRANSCRIPTIONAL REGULATORY PROTEIN"/>
    <property type="match status" value="1"/>
</dbReference>
<keyword evidence="8" id="KW-1185">Reference proteome</keyword>
<dbReference type="Gene3D" id="1.10.357.10">
    <property type="entry name" value="Tetracycline Repressor, domain 2"/>
    <property type="match status" value="1"/>
</dbReference>
<dbReference type="GO" id="GO:0003700">
    <property type="term" value="F:DNA-binding transcription factor activity"/>
    <property type="evidence" value="ECO:0007669"/>
    <property type="project" value="TreeGrafter"/>
</dbReference>
<dbReference type="PANTHER" id="PTHR30055">
    <property type="entry name" value="HTH-TYPE TRANSCRIPTIONAL REGULATOR RUTR"/>
    <property type="match status" value="1"/>
</dbReference>
<dbReference type="GO" id="GO:0046677">
    <property type="term" value="P:response to antibiotic"/>
    <property type="evidence" value="ECO:0007669"/>
    <property type="project" value="InterPro"/>
</dbReference>
<dbReference type="OrthoDB" id="329481at2"/>
<evidence type="ECO:0000256" key="1">
    <source>
        <dbReference type="ARBA" id="ARBA00022491"/>
    </source>
</evidence>
<accession>A0A4Q7ZKQ7</accession>
<keyword evidence="4" id="KW-0804">Transcription</keyword>
<dbReference type="AlphaFoldDB" id="A0A4Q7ZKQ7"/>
<dbReference type="InterPro" id="IPR003012">
    <property type="entry name" value="Tet_transcr_reg_TetR"/>
</dbReference>